<dbReference type="EMBL" id="CAKOGL010000010">
    <property type="protein sequence ID" value="CAH2090911.1"/>
    <property type="molecule type" value="Genomic_DNA"/>
</dbReference>
<gene>
    <name evidence="3" type="ORF">EEDITHA_LOCUS6822</name>
</gene>
<evidence type="ECO:0000259" key="2">
    <source>
        <dbReference type="Pfam" id="PF21789"/>
    </source>
</evidence>
<dbReference type="AlphaFoldDB" id="A0AAU9TVM3"/>
<dbReference type="PANTHER" id="PTHR47577:SF2">
    <property type="entry name" value="THAP DOMAIN CONTAINING 9"/>
    <property type="match status" value="1"/>
</dbReference>
<evidence type="ECO:0008006" key="5">
    <source>
        <dbReference type="Google" id="ProtNLM"/>
    </source>
</evidence>
<evidence type="ECO:0000259" key="1">
    <source>
        <dbReference type="Pfam" id="PF21787"/>
    </source>
</evidence>
<name>A0AAU9TVM3_EUPED</name>
<dbReference type="Pfam" id="PF21789">
    <property type="entry name" value="TNP-like_RNaseH_C"/>
    <property type="match status" value="1"/>
</dbReference>
<keyword evidence="4" id="KW-1185">Reference proteome</keyword>
<evidence type="ECO:0000313" key="3">
    <source>
        <dbReference type="EMBL" id="CAH2090911.1"/>
    </source>
</evidence>
<reference evidence="3" key="1">
    <citation type="submission" date="2022-03" db="EMBL/GenBank/DDBJ databases">
        <authorList>
            <person name="Tunstrom K."/>
        </authorList>
    </citation>
    <scope>NUCLEOTIDE SEQUENCE</scope>
</reference>
<feature type="domain" description="Transposable element P transposase-like RNase H C-terminal" evidence="2">
    <location>
        <begin position="151"/>
        <end position="183"/>
    </location>
</feature>
<evidence type="ECO:0000313" key="4">
    <source>
        <dbReference type="Proteomes" id="UP001153954"/>
    </source>
</evidence>
<sequence length="337" mass="39051">MSITPEIHYDASQDELKGFANNDPKNFADHVLVFMIKGIKANYKQPVAYYFTNGLKKDELKHIIYDVIKNIQATGLHVLCTVCDQATVNGKCKKEFPSPFALARSYKNVKNSKISKRKKICERDKTLEGIQNVWKILYQKYSFDTLLTRNLNQDPIEIFFGNIRSYGVRNVAPNTITFEGAYKSLLLNNYNAPHSIRSNCEEDKNKCLQTIDFFLTEKPSSDIPEDKNDNFTFNLETLHSKTKEDKGQSNYVCGWVVAKCFKKITKLCKICRSNLNEKCEVEGNALIRAKEFNKNKKWLCYPNKNVIEVFQEIQRITCSFLKKDVPKYIRVPYIKQI</sequence>
<dbReference type="InterPro" id="IPR048367">
    <property type="entry name" value="TNP-like_RNaseH_C"/>
</dbReference>
<dbReference type="Pfam" id="PF21787">
    <property type="entry name" value="TNP-like_RNaseH_N"/>
    <property type="match status" value="1"/>
</dbReference>
<organism evidence="3 4">
    <name type="scientific">Euphydryas editha</name>
    <name type="common">Edith's checkerspot</name>
    <dbReference type="NCBI Taxonomy" id="104508"/>
    <lineage>
        <taxon>Eukaryota</taxon>
        <taxon>Metazoa</taxon>
        <taxon>Ecdysozoa</taxon>
        <taxon>Arthropoda</taxon>
        <taxon>Hexapoda</taxon>
        <taxon>Insecta</taxon>
        <taxon>Pterygota</taxon>
        <taxon>Neoptera</taxon>
        <taxon>Endopterygota</taxon>
        <taxon>Lepidoptera</taxon>
        <taxon>Glossata</taxon>
        <taxon>Ditrysia</taxon>
        <taxon>Papilionoidea</taxon>
        <taxon>Nymphalidae</taxon>
        <taxon>Nymphalinae</taxon>
        <taxon>Euphydryas</taxon>
    </lineage>
</organism>
<dbReference type="InterPro" id="IPR048365">
    <property type="entry name" value="TNP-like_RNaseH_N"/>
</dbReference>
<feature type="domain" description="Transposable element P transposase-like RNase H" evidence="1">
    <location>
        <begin position="1"/>
        <end position="93"/>
    </location>
</feature>
<comment type="caution">
    <text evidence="3">The sequence shown here is derived from an EMBL/GenBank/DDBJ whole genome shotgun (WGS) entry which is preliminary data.</text>
</comment>
<dbReference type="PANTHER" id="PTHR47577">
    <property type="entry name" value="THAP DOMAIN-CONTAINING PROTEIN 6"/>
    <property type="match status" value="1"/>
</dbReference>
<accession>A0AAU9TVM3</accession>
<protein>
    <recommendedName>
        <fullName evidence="5">Transposable element P transposase</fullName>
    </recommendedName>
</protein>
<dbReference type="Proteomes" id="UP001153954">
    <property type="component" value="Unassembled WGS sequence"/>
</dbReference>
<proteinExistence type="predicted"/>